<feature type="transmembrane region" description="Helical" evidence="8">
    <location>
        <begin position="79"/>
        <end position="99"/>
    </location>
</feature>
<feature type="transmembrane region" description="Helical" evidence="8">
    <location>
        <begin position="147"/>
        <end position="169"/>
    </location>
</feature>
<accession>A0A0L0T1N3</accession>
<feature type="transmembrane region" description="Helical" evidence="8">
    <location>
        <begin position="438"/>
        <end position="458"/>
    </location>
</feature>
<dbReference type="STRING" id="578462.A0A0L0T1N3"/>
<feature type="transmembrane region" description="Helical" evidence="8">
    <location>
        <begin position="381"/>
        <end position="400"/>
    </location>
</feature>
<feature type="transmembrane region" description="Helical" evidence="8">
    <location>
        <begin position="218"/>
        <end position="235"/>
    </location>
</feature>
<evidence type="ECO:0000256" key="3">
    <source>
        <dbReference type="ARBA" id="ARBA00022448"/>
    </source>
</evidence>
<evidence type="ECO:0000256" key="1">
    <source>
        <dbReference type="ARBA" id="ARBA00004141"/>
    </source>
</evidence>
<feature type="transmembrane region" description="Helical" evidence="8">
    <location>
        <begin position="189"/>
        <end position="211"/>
    </location>
</feature>
<reference evidence="10" key="2">
    <citation type="submission" date="2009-11" db="EMBL/GenBank/DDBJ databases">
        <title>The Genome Sequence of Allomyces macrogynus strain ATCC 38327.</title>
        <authorList>
            <consortium name="The Broad Institute Genome Sequencing Platform"/>
            <person name="Russ C."/>
            <person name="Cuomo C."/>
            <person name="Shea T."/>
            <person name="Young S.K."/>
            <person name="Zeng Q."/>
            <person name="Koehrsen M."/>
            <person name="Haas B."/>
            <person name="Borodovsky M."/>
            <person name="Guigo R."/>
            <person name="Alvarado L."/>
            <person name="Berlin A."/>
            <person name="Borenstein D."/>
            <person name="Chen Z."/>
            <person name="Engels R."/>
            <person name="Freedman E."/>
            <person name="Gellesch M."/>
            <person name="Goldberg J."/>
            <person name="Griggs A."/>
            <person name="Gujja S."/>
            <person name="Heiman D."/>
            <person name="Hepburn T."/>
            <person name="Howarth C."/>
            <person name="Jen D."/>
            <person name="Larson L."/>
            <person name="Lewis B."/>
            <person name="Mehta T."/>
            <person name="Park D."/>
            <person name="Pearson M."/>
            <person name="Roberts A."/>
            <person name="Saif S."/>
            <person name="Shenoy N."/>
            <person name="Sisk P."/>
            <person name="Stolte C."/>
            <person name="Sykes S."/>
            <person name="Walk T."/>
            <person name="White J."/>
            <person name="Yandava C."/>
            <person name="Burger G."/>
            <person name="Gray M.W."/>
            <person name="Holland P.W.H."/>
            <person name="King N."/>
            <person name="Lang F.B.F."/>
            <person name="Roger A.J."/>
            <person name="Ruiz-Trillo I."/>
            <person name="Lander E."/>
            <person name="Nusbaum C."/>
        </authorList>
    </citation>
    <scope>NUCLEOTIDE SEQUENCE [LARGE SCALE GENOMIC DNA]</scope>
    <source>
        <strain evidence="10">ATCC 38327</strain>
    </source>
</reference>
<feature type="transmembrane region" description="Helical" evidence="8">
    <location>
        <begin position="293"/>
        <end position="318"/>
    </location>
</feature>
<organism evidence="9 10">
    <name type="scientific">Allomyces macrogynus (strain ATCC 38327)</name>
    <name type="common">Allomyces javanicus var. macrogynus</name>
    <dbReference type="NCBI Taxonomy" id="578462"/>
    <lineage>
        <taxon>Eukaryota</taxon>
        <taxon>Fungi</taxon>
        <taxon>Fungi incertae sedis</taxon>
        <taxon>Blastocladiomycota</taxon>
        <taxon>Blastocladiomycetes</taxon>
        <taxon>Blastocladiales</taxon>
        <taxon>Blastocladiaceae</taxon>
        <taxon>Allomyces</taxon>
    </lineage>
</organism>
<evidence type="ECO:0000313" key="10">
    <source>
        <dbReference type="Proteomes" id="UP000054350"/>
    </source>
</evidence>
<feature type="compositionally biased region" description="Basic and acidic residues" evidence="7">
    <location>
        <begin position="551"/>
        <end position="567"/>
    </location>
</feature>
<dbReference type="OMA" id="WIVMEWA"/>
<evidence type="ECO:0008006" key="11">
    <source>
        <dbReference type="Google" id="ProtNLM"/>
    </source>
</evidence>
<proteinExistence type="inferred from homology"/>
<protein>
    <recommendedName>
        <fullName evidence="11">Solute:sodium symporter (SSS) family transporter</fullName>
    </recommendedName>
</protein>
<evidence type="ECO:0000313" key="9">
    <source>
        <dbReference type="EMBL" id="KNE68647.1"/>
    </source>
</evidence>
<comment type="similarity">
    <text evidence="2">Belongs to the sodium:solute symporter (SSF) (TC 2.A.21) family.</text>
</comment>
<feature type="transmembrane region" description="Helical" evidence="8">
    <location>
        <begin position="25"/>
        <end position="48"/>
    </location>
</feature>
<dbReference type="PANTHER" id="PTHR48086:SF10">
    <property type="entry name" value="AGR155CP"/>
    <property type="match status" value="1"/>
</dbReference>
<dbReference type="GO" id="GO:0005886">
    <property type="term" value="C:plasma membrane"/>
    <property type="evidence" value="ECO:0007669"/>
    <property type="project" value="TreeGrafter"/>
</dbReference>
<feature type="transmembrane region" description="Helical" evidence="8">
    <location>
        <begin position="255"/>
        <end position="272"/>
    </location>
</feature>
<reference evidence="9 10" key="1">
    <citation type="submission" date="2009-11" db="EMBL/GenBank/DDBJ databases">
        <title>Annotation of Allomyces macrogynus ATCC 38327.</title>
        <authorList>
            <consortium name="The Broad Institute Genome Sequencing Platform"/>
            <person name="Russ C."/>
            <person name="Cuomo C."/>
            <person name="Burger G."/>
            <person name="Gray M.W."/>
            <person name="Holland P.W.H."/>
            <person name="King N."/>
            <person name="Lang F.B.F."/>
            <person name="Roger A.J."/>
            <person name="Ruiz-Trillo I."/>
            <person name="Young S.K."/>
            <person name="Zeng Q."/>
            <person name="Gargeya S."/>
            <person name="Fitzgerald M."/>
            <person name="Haas B."/>
            <person name="Abouelleil A."/>
            <person name="Alvarado L."/>
            <person name="Arachchi H.M."/>
            <person name="Berlin A."/>
            <person name="Chapman S.B."/>
            <person name="Gearin G."/>
            <person name="Goldberg J."/>
            <person name="Griggs A."/>
            <person name="Gujja S."/>
            <person name="Hansen M."/>
            <person name="Heiman D."/>
            <person name="Howarth C."/>
            <person name="Larimer J."/>
            <person name="Lui A."/>
            <person name="MacDonald P.J.P."/>
            <person name="McCowen C."/>
            <person name="Montmayeur A."/>
            <person name="Murphy C."/>
            <person name="Neiman D."/>
            <person name="Pearson M."/>
            <person name="Priest M."/>
            <person name="Roberts A."/>
            <person name="Saif S."/>
            <person name="Shea T."/>
            <person name="Sisk P."/>
            <person name="Stolte C."/>
            <person name="Sykes S."/>
            <person name="Wortman J."/>
            <person name="Nusbaum C."/>
            <person name="Birren B."/>
        </authorList>
    </citation>
    <scope>NUCLEOTIDE SEQUENCE [LARGE SCALE GENOMIC DNA]</scope>
    <source>
        <strain evidence="9 10">ATCC 38327</strain>
    </source>
</reference>
<keyword evidence="3" id="KW-0813">Transport</keyword>
<dbReference type="Proteomes" id="UP000054350">
    <property type="component" value="Unassembled WGS sequence"/>
</dbReference>
<keyword evidence="10" id="KW-1185">Reference proteome</keyword>
<dbReference type="AlphaFoldDB" id="A0A0L0T1N3"/>
<gene>
    <name evidence="9" type="ORF">AMAG_12814</name>
</gene>
<keyword evidence="4 8" id="KW-0812">Transmembrane</keyword>
<feature type="transmembrane region" description="Helical" evidence="8">
    <location>
        <begin position="478"/>
        <end position="501"/>
    </location>
</feature>
<dbReference type="EMBL" id="GG745357">
    <property type="protein sequence ID" value="KNE68647.1"/>
    <property type="molecule type" value="Genomic_DNA"/>
</dbReference>
<comment type="subcellular location">
    <subcellularLocation>
        <location evidence="1">Membrane</location>
        <topology evidence="1">Multi-pass membrane protein</topology>
    </subcellularLocation>
</comment>
<evidence type="ECO:0000256" key="8">
    <source>
        <dbReference type="SAM" id="Phobius"/>
    </source>
</evidence>
<feature type="compositionally biased region" description="Low complexity" evidence="7">
    <location>
        <begin position="534"/>
        <end position="550"/>
    </location>
</feature>
<evidence type="ECO:0000256" key="7">
    <source>
        <dbReference type="SAM" id="MobiDB-lite"/>
    </source>
</evidence>
<feature type="transmembrane region" description="Helical" evidence="8">
    <location>
        <begin position="338"/>
        <end position="360"/>
    </location>
</feature>
<sequence length="567" mass="60570">MSDADPAAAPAATLVPIQLMEPSTAFIAGTYSATVAALVAFAAAAMILTRRYLHAGRNAASFSTETFITARGTQAWPRIAWSFYAGYLGAWAIATPANMAATGGYLALISYAVSSGFPVLFVSYAGEKIQLGLPRPLSLSDFVLWRYGRVAQVFVASICILSTALGVISEYSTMGSIFQSFVHATPYPIVALVGISTITYTALGGMLISIVTDQMQGVFSALLFAVLSTYLAATYPRMHLPAFPTETLGATSYGWSTWFTLPASMIASSFFSEATWQRVWAAESKTALRRGAAVAGLMVTVVIGMFGFAGLLAMWAYSPSLDGPAANLLVFYSLGENQYTWIGLVCVVLAATMNQSAVDSAENALTATLTANLFRTKSLKFTRFVVLAVNIPLMVVGTYGLPALNLFLVTNLLTTGAVIPLLSGLVDPQRKWVSGYAMMYAALAAAIALSVYGIVAHGDGNVGDGLEWAWWSNGYDPIAFLVPLVSSIIALVQWIVMEWAAEKMLGWKVDRYSPEMRAVLTSMEEAEQREQENARAAAAPVDAAASASSARDARDARDAKKEKPSER</sequence>
<name>A0A0L0T1N3_ALLM3</name>
<dbReference type="InterPro" id="IPR038377">
    <property type="entry name" value="Na/Glc_symporter_sf"/>
</dbReference>
<evidence type="ECO:0000256" key="4">
    <source>
        <dbReference type="ARBA" id="ARBA00022692"/>
    </source>
</evidence>
<dbReference type="PROSITE" id="PS50283">
    <property type="entry name" value="NA_SOLUT_SYMP_3"/>
    <property type="match status" value="1"/>
</dbReference>
<feature type="transmembrane region" description="Helical" evidence="8">
    <location>
        <begin position="105"/>
        <end position="126"/>
    </location>
</feature>
<evidence type="ECO:0000256" key="5">
    <source>
        <dbReference type="ARBA" id="ARBA00022989"/>
    </source>
</evidence>
<feature type="region of interest" description="Disordered" evidence="7">
    <location>
        <begin position="523"/>
        <end position="567"/>
    </location>
</feature>
<dbReference type="InterPro" id="IPR001734">
    <property type="entry name" value="Na/solute_symporter"/>
</dbReference>
<dbReference type="GO" id="GO:0015606">
    <property type="term" value="F:spermidine transmembrane transporter activity"/>
    <property type="evidence" value="ECO:0007669"/>
    <property type="project" value="TreeGrafter"/>
</dbReference>
<dbReference type="OrthoDB" id="6132759at2759"/>
<feature type="transmembrane region" description="Helical" evidence="8">
    <location>
        <begin position="406"/>
        <end position="426"/>
    </location>
</feature>
<dbReference type="PANTHER" id="PTHR48086">
    <property type="entry name" value="SODIUM/PROLINE SYMPORTER-RELATED"/>
    <property type="match status" value="1"/>
</dbReference>
<keyword evidence="5 8" id="KW-1133">Transmembrane helix</keyword>
<evidence type="ECO:0000256" key="6">
    <source>
        <dbReference type="ARBA" id="ARBA00023136"/>
    </source>
</evidence>
<dbReference type="eggNOG" id="ENOG502QU2F">
    <property type="taxonomic scope" value="Eukaryota"/>
</dbReference>
<dbReference type="VEuPathDB" id="FungiDB:AMAG_12814"/>
<dbReference type="Gene3D" id="1.20.1730.10">
    <property type="entry name" value="Sodium/glucose cotransporter"/>
    <property type="match status" value="1"/>
</dbReference>
<keyword evidence="6 8" id="KW-0472">Membrane</keyword>
<evidence type="ECO:0000256" key="2">
    <source>
        <dbReference type="ARBA" id="ARBA00006434"/>
    </source>
</evidence>
<dbReference type="InterPro" id="IPR050277">
    <property type="entry name" value="Sodium:Solute_Symporter"/>
</dbReference>